<sequence>MVKNAQLNDINALRTELAQLRAYIEEQNIELLNSRKATALLVEDQGKVTENLQPEILVLRRALIASGQTHEGSSKVKIPEPKAFGGVRSATELENFLWDMEQYLPELLKQTS</sequence>
<dbReference type="OrthoDB" id="1939000at2759"/>
<comment type="caution">
    <text evidence="1">The sequence shown here is derived from an EMBL/GenBank/DDBJ whole genome shotgun (WGS) entry which is preliminary data.</text>
</comment>
<dbReference type="Proteomes" id="UP000224567">
    <property type="component" value="Unassembled WGS sequence"/>
</dbReference>
<organism evidence="1 2">
    <name type="scientific">Capsicum baccatum</name>
    <name type="common">Peruvian pepper</name>
    <dbReference type="NCBI Taxonomy" id="33114"/>
    <lineage>
        <taxon>Eukaryota</taxon>
        <taxon>Viridiplantae</taxon>
        <taxon>Streptophyta</taxon>
        <taxon>Embryophyta</taxon>
        <taxon>Tracheophyta</taxon>
        <taxon>Spermatophyta</taxon>
        <taxon>Magnoliopsida</taxon>
        <taxon>eudicotyledons</taxon>
        <taxon>Gunneridae</taxon>
        <taxon>Pentapetalae</taxon>
        <taxon>asterids</taxon>
        <taxon>lamiids</taxon>
        <taxon>Solanales</taxon>
        <taxon>Solanaceae</taxon>
        <taxon>Solanoideae</taxon>
        <taxon>Capsiceae</taxon>
        <taxon>Capsicum</taxon>
    </lineage>
</organism>
<gene>
    <name evidence="1" type="ORF">CQW23_28371</name>
</gene>
<keyword evidence="2" id="KW-1185">Reference proteome</keyword>
<name>A0A2G2VGC5_CAPBA</name>
<evidence type="ECO:0000313" key="2">
    <source>
        <dbReference type="Proteomes" id="UP000224567"/>
    </source>
</evidence>
<dbReference type="AlphaFoldDB" id="A0A2G2VGC5"/>
<evidence type="ECO:0000313" key="1">
    <source>
        <dbReference type="EMBL" id="PHT32034.1"/>
    </source>
</evidence>
<reference evidence="2" key="2">
    <citation type="journal article" date="2017" name="J. Anim. Genet.">
        <title>Multiple reference genome sequences of hot pepper reveal the massive evolution of plant disease resistance genes by retroduplication.</title>
        <authorList>
            <person name="Kim S."/>
            <person name="Park J."/>
            <person name="Yeom S.-I."/>
            <person name="Kim Y.-M."/>
            <person name="Seo E."/>
            <person name="Kim K.-T."/>
            <person name="Kim M.-S."/>
            <person name="Lee J.M."/>
            <person name="Cheong K."/>
            <person name="Shin H.-S."/>
            <person name="Kim S.-B."/>
            <person name="Han K."/>
            <person name="Lee J."/>
            <person name="Park M."/>
            <person name="Lee H.-A."/>
            <person name="Lee H.-Y."/>
            <person name="Lee Y."/>
            <person name="Oh S."/>
            <person name="Lee J.H."/>
            <person name="Choi E."/>
            <person name="Choi E."/>
            <person name="Lee S.E."/>
            <person name="Jeon J."/>
            <person name="Kim H."/>
            <person name="Choi G."/>
            <person name="Song H."/>
            <person name="Lee J."/>
            <person name="Lee S.-C."/>
            <person name="Kwon J.-K."/>
            <person name="Lee H.-Y."/>
            <person name="Koo N."/>
            <person name="Hong Y."/>
            <person name="Kim R.W."/>
            <person name="Kang W.-H."/>
            <person name="Huh J.H."/>
            <person name="Kang B.-C."/>
            <person name="Yang T.-J."/>
            <person name="Lee Y.-H."/>
            <person name="Bennetzen J.L."/>
            <person name="Choi D."/>
        </authorList>
    </citation>
    <scope>NUCLEOTIDE SEQUENCE [LARGE SCALE GENOMIC DNA]</scope>
    <source>
        <strain evidence="2">cv. PBC81</strain>
    </source>
</reference>
<protein>
    <submittedName>
        <fullName evidence="1">Uncharacterized protein</fullName>
    </submittedName>
</protein>
<reference evidence="1 2" key="1">
    <citation type="journal article" date="2017" name="Genome Biol.">
        <title>New reference genome sequences of hot pepper reveal the massive evolution of plant disease-resistance genes by retroduplication.</title>
        <authorList>
            <person name="Kim S."/>
            <person name="Park J."/>
            <person name="Yeom S.I."/>
            <person name="Kim Y.M."/>
            <person name="Seo E."/>
            <person name="Kim K.T."/>
            <person name="Kim M.S."/>
            <person name="Lee J.M."/>
            <person name="Cheong K."/>
            <person name="Shin H.S."/>
            <person name="Kim S.B."/>
            <person name="Han K."/>
            <person name="Lee J."/>
            <person name="Park M."/>
            <person name="Lee H.A."/>
            <person name="Lee H.Y."/>
            <person name="Lee Y."/>
            <person name="Oh S."/>
            <person name="Lee J.H."/>
            <person name="Choi E."/>
            <person name="Choi E."/>
            <person name="Lee S.E."/>
            <person name="Jeon J."/>
            <person name="Kim H."/>
            <person name="Choi G."/>
            <person name="Song H."/>
            <person name="Lee J."/>
            <person name="Lee S.C."/>
            <person name="Kwon J.K."/>
            <person name="Lee H.Y."/>
            <person name="Koo N."/>
            <person name="Hong Y."/>
            <person name="Kim R.W."/>
            <person name="Kang W.H."/>
            <person name="Huh J.H."/>
            <person name="Kang B.C."/>
            <person name="Yang T.J."/>
            <person name="Lee Y.H."/>
            <person name="Bennetzen J.L."/>
            <person name="Choi D."/>
        </authorList>
    </citation>
    <scope>NUCLEOTIDE SEQUENCE [LARGE SCALE GENOMIC DNA]</scope>
    <source>
        <strain evidence="2">cv. PBC81</strain>
    </source>
</reference>
<accession>A0A2G2VGC5</accession>
<dbReference type="EMBL" id="MLFT02000012">
    <property type="protein sequence ID" value="PHT32034.1"/>
    <property type="molecule type" value="Genomic_DNA"/>
</dbReference>
<proteinExistence type="predicted"/>